<organism evidence="1 2">
    <name type="scientific">Periplaneta americana</name>
    <name type="common">American cockroach</name>
    <name type="synonym">Blatta americana</name>
    <dbReference type="NCBI Taxonomy" id="6978"/>
    <lineage>
        <taxon>Eukaryota</taxon>
        <taxon>Metazoa</taxon>
        <taxon>Ecdysozoa</taxon>
        <taxon>Arthropoda</taxon>
        <taxon>Hexapoda</taxon>
        <taxon>Insecta</taxon>
        <taxon>Pterygota</taxon>
        <taxon>Neoptera</taxon>
        <taxon>Polyneoptera</taxon>
        <taxon>Dictyoptera</taxon>
        <taxon>Blattodea</taxon>
        <taxon>Blattoidea</taxon>
        <taxon>Blattidae</taxon>
        <taxon>Blattinae</taxon>
        <taxon>Periplaneta</taxon>
    </lineage>
</organism>
<protein>
    <submittedName>
        <fullName evidence="1">Uncharacterized protein</fullName>
    </submittedName>
</protein>
<dbReference type="EMBL" id="JAJSOF020000019">
    <property type="protein sequence ID" value="KAJ4438259.1"/>
    <property type="molecule type" value="Genomic_DNA"/>
</dbReference>
<proteinExistence type="predicted"/>
<evidence type="ECO:0000313" key="2">
    <source>
        <dbReference type="Proteomes" id="UP001148838"/>
    </source>
</evidence>
<accession>A0ABQ8SWP7</accession>
<reference evidence="1 2" key="1">
    <citation type="journal article" date="2022" name="Allergy">
        <title>Genome assembly and annotation of Periplaneta americana reveal a comprehensive cockroach allergen profile.</title>
        <authorList>
            <person name="Wang L."/>
            <person name="Xiong Q."/>
            <person name="Saelim N."/>
            <person name="Wang L."/>
            <person name="Nong W."/>
            <person name="Wan A.T."/>
            <person name="Shi M."/>
            <person name="Liu X."/>
            <person name="Cao Q."/>
            <person name="Hui J.H.L."/>
            <person name="Sookrung N."/>
            <person name="Leung T.F."/>
            <person name="Tungtrongchitr A."/>
            <person name="Tsui S.K.W."/>
        </authorList>
    </citation>
    <scope>NUCLEOTIDE SEQUENCE [LARGE SCALE GENOMIC DNA]</scope>
    <source>
        <strain evidence="1">PWHHKU_190912</strain>
    </source>
</reference>
<dbReference type="InterPro" id="IPR036397">
    <property type="entry name" value="RNaseH_sf"/>
</dbReference>
<name>A0ABQ8SWP7_PERAM</name>
<keyword evidence="2" id="KW-1185">Reference proteome</keyword>
<dbReference type="PANTHER" id="PTHR47326">
    <property type="entry name" value="TRANSPOSABLE ELEMENT TC3 TRANSPOSASE-LIKE PROTEIN"/>
    <property type="match status" value="1"/>
</dbReference>
<dbReference type="Proteomes" id="UP001148838">
    <property type="component" value="Unassembled WGS sequence"/>
</dbReference>
<sequence length="194" mass="22497">MRLSRVTAKEKHKRLTGDRYQDFLINVLPTLLEYVPCQQRLQMWFMHNGTPAHFNRNVREHLTLTFQDLWIDWPARLRNLNLLYFSLCVDGIDDIEMVFGEMRPRIRHRLPDICLTVGENLGNNPTRCITQMVKGLLAKSAEQDSGYGLCSEIRARKANRLLKEEFEEDEAIIVCAQRSKQLTHLVAESGVANT</sequence>
<comment type="caution">
    <text evidence="1">The sequence shown here is derived from an EMBL/GenBank/DDBJ whole genome shotgun (WGS) entry which is preliminary data.</text>
</comment>
<gene>
    <name evidence="1" type="ORF">ANN_14198</name>
</gene>
<dbReference type="Gene3D" id="3.30.420.10">
    <property type="entry name" value="Ribonuclease H-like superfamily/Ribonuclease H"/>
    <property type="match status" value="1"/>
</dbReference>
<evidence type="ECO:0000313" key="1">
    <source>
        <dbReference type="EMBL" id="KAJ4438259.1"/>
    </source>
</evidence>
<dbReference type="PANTHER" id="PTHR47326:SF1">
    <property type="entry name" value="HTH PSQ-TYPE DOMAIN-CONTAINING PROTEIN"/>
    <property type="match status" value="1"/>
</dbReference>